<dbReference type="InterPro" id="IPR001214">
    <property type="entry name" value="SET_dom"/>
</dbReference>
<keyword evidence="4" id="KW-0949">S-adenosyl-L-methionine</keyword>
<dbReference type="SMART" id="SM00317">
    <property type="entry name" value="SET"/>
    <property type="match status" value="1"/>
</dbReference>
<dbReference type="GO" id="GO:0002039">
    <property type="term" value="F:p53 binding"/>
    <property type="evidence" value="ECO:0007669"/>
    <property type="project" value="InterPro"/>
</dbReference>
<gene>
    <name evidence="8" type="primary">Bma-set-11</name>
    <name evidence="9" type="ORF">Bm10440</name>
    <name evidence="8" type="ORF">BM_Bm10440</name>
</gene>
<dbReference type="PROSITE" id="PS50280">
    <property type="entry name" value="SET"/>
    <property type="match status" value="1"/>
</dbReference>
<dbReference type="PANTHER" id="PTHR46307:SF4">
    <property type="entry name" value="G9A, ISOFORM B"/>
    <property type="match status" value="1"/>
</dbReference>
<name>A0A0H5S9F0_BRUMA</name>
<feature type="domain" description="Pre-SET" evidence="7">
    <location>
        <begin position="515"/>
        <end position="578"/>
    </location>
</feature>
<keyword evidence="2" id="KW-0158">Chromosome</keyword>
<evidence type="ECO:0000256" key="4">
    <source>
        <dbReference type="ARBA" id="ARBA00022691"/>
    </source>
</evidence>
<evidence type="ECO:0000313" key="8">
    <source>
        <dbReference type="EMBL" id="CRZ25009.1"/>
    </source>
</evidence>
<dbReference type="PANTHER" id="PTHR46307">
    <property type="entry name" value="G9A, ISOFORM B"/>
    <property type="match status" value="1"/>
</dbReference>
<feature type="domain" description="SET" evidence="6">
    <location>
        <begin position="581"/>
        <end position="697"/>
    </location>
</feature>
<comment type="subcellular location">
    <subcellularLocation>
        <location evidence="1">Chromosome</location>
    </subcellularLocation>
</comment>
<dbReference type="GO" id="GO:0046974">
    <property type="term" value="F:histone H3K9 methyltransferase activity"/>
    <property type="evidence" value="ECO:0007669"/>
    <property type="project" value="TreeGrafter"/>
</dbReference>
<dbReference type="InterPro" id="IPR036770">
    <property type="entry name" value="Ankyrin_rpt-contain_sf"/>
</dbReference>
<dbReference type="Pfam" id="PF00856">
    <property type="entry name" value="SET"/>
    <property type="match status" value="1"/>
</dbReference>
<dbReference type="AlphaFoldDB" id="A0A0H5S9F0"/>
<evidence type="ECO:0000256" key="2">
    <source>
        <dbReference type="ARBA" id="ARBA00022454"/>
    </source>
</evidence>
<dbReference type="InterPro" id="IPR007728">
    <property type="entry name" value="Pre-SET_dom"/>
</dbReference>
<dbReference type="GO" id="GO:0032259">
    <property type="term" value="P:methylation"/>
    <property type="evidence" value="ECO:0007669"/>
    <property type="project" value="UniProtKB-KW"/>
</dbReference>
<dbReference type="Gene3D" id="2.170.270.10">
    <property type="entry name" value="SET domain"/>
    <property type="match status" value="1"/>
</dbReference>
<dbReference type="InterPro" id="IPR043550">
    <property type="entry name" value="EHMT1/EHMT2"/>
</dbReference>
<evidence type="ECO:0000256" key="3">
    <source>
        <dbReference type="ARBA" id="ARBA00022603"/>
    </source>
</evidence>
<dbReference type="GO" id="GO:0000785">
    <property type="term" value="C:chromatin"/>
    <property type="evidence" value="ECO:0007669"/>
    <property type="project" value="TreeGrafter"/>
</dbReference>
<reference evidence="8" key="2">
    <citation type="submission" date="2012-12" db="EMBL/GenBank/DDBJ databases">
        <authorList>
            <person name="Gao Y.W."/>
            <person name="Fan S.T."/>
            <person name="Sun H.T."/>
            <person name="Wang Z."/>
            <person name="Gao X.L."/>
            <person name="Li Y.G."/>
            <person name="Wang T.C."/>
            <person name="Zhang K."/>
            <person name="Xu W.W."/>
            <person name="Yu Z.J."/>
            <person name="Xia X.Z."/>
        </authorList>
    </citation>
    <scope>NUCLEOTIDE SEQUENCE</scope>
    <source>
        <strain evidence="8">FR3</strain>
    </source>
</reference>
<accession>A0A0H5S9F0</accession>
<dbReference type="GO" id="GO:0005634">
    <property type="term" value="C:nucleus"/>
    <property type="evidence" value="ECO:0007669"/>
    <property type="project" value="InterPro"/>
</dbReference>
<keyword evidence="3" id="KW-0808">Transferase</keyword>
<protein>
    <submittedName>
        <fullName evidence="8">BMA-SET-11, isoform a</fullName>
    </submittedName>
</protein>
<dbReference type="SUPFAM" id="SSF82199">
    <property type="entry name" value="SET domain"/>
    <property type="match status" value="1"/>
</dbReference>
<dbReference type="WormBase" id="Bm10440a">
    <property type="protein sequence ID" value="BM40505"/>
    <property type="gene ID" value="WBGene00230701"/>
</dbReference>
<dbReference type="EMBL" id="LN856992">
    <property type="protein sequence ID" value="CRZ25009.1"/>
    <property type="molecule type" value="Genomic_DNA"/>
</dbReference>
<dbReference type="GO" id="GO:0008270">
    <property type="term" value="F:zinc ion binding"/>
    <property type="evidence" value="ECO:0007669"/>
    <property type="project" value="InterPro"/>
</dbReference>
<organism evidence="8">
    <name type="scientific">Brugia malayi</name>
    <name type="common">Filarial nematode worm</name>
    <dbReference type="NCBI Taxonomy" id="6279"/>
    <lineage>
        <taxon>Eukaryota</taxon>
        <taxon>Metazoa</taxon>
        <taxon>Ecdysozoa</taxon>
        <taxon>Nematoda</taxon>
        <taxon>Chromadorea</taxon>
        <taxon>Rhabditida</taxon>
        <taxon>Spirurina</taxon>
        <taxon>Spiruromorpha</taxon>
        <taxon>Filarioidea</taxon>
        <taxon>Onchocercidae</taxon>
        <taxon>Brugia</taxon>
    </lineage>
</organism>
<dbReference type="PROSITE" id="PS50867">
    <property type="entry name" value="PRE_SET"/>
    <property type="match status" value="1"/>
</dbReference>
<proteinExistence type="predicted"/>
<evidence type="ECO:0000256" key="5">
    <source>
        <dbReference type="SAM" id="MobiDB-lite"/>
    </source>
</evidence>
<evidence type="ECO:0000256" key="1">
    <source>
        <dbReference type="ARBA" id="ARBA00004286"/>
    </source>
</evidence>
<dbReference type="InterPro" id="IPR046341">
    <property type="entry name" value="SET_dom_sf"/>
</dbReference>
<evidence type="ECO:0000259" key="7">
    <source>
        <dbReference type="PROSITE" id="PS50867"/>
    </source>
</evidence>
<reference evidence="8" key="1">
    <citation type="journal article" date="2007" name="Science">
        <title>Draft genome of the filarial nematode parasite Brugia malayi.</title>
        <authorList>
            <person name="Ghedin E."/>
            <person name="Wang S."/>
            <person name="Spiro D."/>
            <person name="Caler E."/>
            <person name="Zhao Q."/>
            <person name="Crabtree J."/>
            <person name="Allen J.E."/>
            <person name="Delcher A.L."/>
            <person name="Guiliano D.B."/>
            <person name="Miranda-Saavedra D."/>
            <person name="Angiuoli S.V."/>
            <person name="Creasy T."/>
            <person name="Amedeo P."/>
            <person name="Haas B."/>
            <person name="El-Sayed N.M."/>
            <person name="Wortman J.R."/>
            <person name="Feldblyum T."/>
            <person name="Tallon L."/>
            <person name="Schatz M."/>
            <person name="Shumway M."/>
            <person name="Koo H."/>
            <person name="Salzberg S.L."/>
            <person name="Schobel S."/>
            <person name="Pertea M."/>
            <person name="Pop M."/>
            <person name="White O."/>
            <person name="Barton G.J."/>
            <person name="Carlow C.K."/>
            <person name="Crawford M.J."/>
            <person name="Daub J."/>
            <person name="Dimmic M.W."/>
            <person name="Estes C.F."/>
            <person name="Foster J.M."/>
            <person name="Ganatra M."/>
            <person name="Gregory W.F."/>
            <person name="Johnson N.M."/>
            <person name="Jin J."/>
            <person name="Komuniecki R."/>
            <person name="Korf I."/>
            <person name="Kumar S."/>
            <person name="Laney S."/>
            <person name="Li B.W."/>
            <person name="Li W."/>
            <person name="Lindblom T.H."/>
            <person name="Lustigman S."/>
            <person name="Ma D."/>
            <person name="Maina C.V."/>
            <person name="Martin D.M."/>
            <person name="McCarter J.P."/>
            <person name="McReynolds L."/>
            <person name="Mitreva M."/>
            <person name="Nutman T.B."/>
            <person name="Parkinson J."/>
            <person name="Peregrin-Alvarez J.M."/>
            <person name="Poole C."/>
            <person name="Ren Q."/>
            <person name="Saunders L."/>
            <person name="Sluder A.E."/>
            <person name="Smith K."/>
            <person name="Stanke M."/>
            <person name="Unnasch T.R."/>
            <person name="Ware J."/>
            <person name="Wei A.D."/>
            <person name="Weil G."/>
            <person name="Williams D.J."/>
            <person name="Zhang Y."/>
            <person name="Williams S.A."/>
            <person name="Fraser-Liggett C."/>
            <person name="Slatko B."/>
            <person name="Blaxter M.L."/>
            <person name="Scott A.L."/>
        </authorList>
    </citation>
    <scope>NUCLEOTIDE SEQUENCE</scope>
    <source>
        <strain evidence="8">FR3</strain>
    </source>
</reference>
<evidence type="ECO:0000313" key="9">
    <source>
        <dbReference type="WormBase" id="Bm10440a"/>
    </source>
</evidence>
<evidence type="ECO:0000259" key="6">
    <source>
        <dbReference type="PROSITE" id="PS50280"/>
    </source>
</evidence>
<keyword evidence="3" id="KW-0489">Methyltransferase</keyword>
<feature type="region of interest" description="Disordered" evidence="5">
    <location>
        <begin position="742"/>
        <end position="765"/>
    </location>
</feature>
<dbReference type="SUPFAM" id="SSF48403">
    <property type="entry name" value="Ankyrin repeat"/>
    <property type="match status" value="1"/>
</dbReference>
<sequence>MEEEKTNCKFDPCTAGSSENKYPCECYCFRLSRNETPLEQNVHCLCTGENRRYGIKYRCRRKALTFLSNIIDGKTVEQSFCSIHSEMVHQHRLCLVCYAFCTEGELKVCNELGVQHWMHADCYHSWKEACCHCNILYSASSHFTLFPYKDPLFEKLETVFPKMTRGLQLNVLALCEKENYSWLISELDTFQSVRSNSLSTERPFYMKSQLLLRELWETFRADKSPYEHRKYYLDSIKFAIQCCDRLSLLIILQFLDVTVDGECLLFAVEANDAFSVRVLLHHGAPISFQKKSGEKIDSLSVAFILGNCASAEEILKFLNYRSTRMQEFMRNRLLEFINHHDYRVVDLLLAYGANIYDRSEKGKSVFHRMTQNNDQQLAIATATKLFEKTVIVPSFIDAEDYRHRTALQLACARCHWKLAEFFLQRGAAPKGLWTDMRLPEFLRSYIDRVGRELKLRKFLSVSRKYITHDITMGRERVAIPLENGTDDGATLDPNFEYVNAVDDHDSFQTHIDFSLACRCANDCQVDCPCLARCTYDADGHLTGRAVELADKAELGVLLECSSCCFCSNKCRSRVAQKGVHCGLEVYRTRKYGWAVRTCSLIMKGSFVCEYTGELISDADADKREDDTYLFEIVDETSAYCIDAKFKGNVSRFINHSCEANLVTLRVVWDANIRHLPHICFYAKRDIQQGEELTIDYGNQWWDVKLRNFPCQCGSKSCKYTSTVREELLRDGLITAEENRELEEPFGGPEGYRHSTNHKTSGPQIKRSCHERDRGIYKYRNPWSVCEQTYNPLIFF</sequence>
<dbReference type="Gene3D" id="1.25.40.20">
    <property type="entry name" value="Ankyrin repeat-containing domain"/>
    <property type="match status" value="1"/>
</dbReference>
<dbReference type="GO" id="GO:0000122">
    <property type="term" value="P:negative regulation of transcription by RNA polymerase II"/>
    <property type="evidence" value="ECO:0007669"/>
    <property type="project" value="TreeGrafter"/>
</dbReference>